<dbReference type="InterPro" id="IPR005531">
    <property type="entry name" value="Asp23"/>
</dbReference>
<dbReference type="PANTHER" id="PTHR34297">
    <property type="entry name" value="HYPOTHETICAL CYTOSOLIC PROTEIN-RELATED"/>
    <property type="match status" value="1"/>
</dbReference>
<evidence type="ECO:0000256" key="1">
    <source>
        <dbReference type="ARBA" id="ARBA00005721"/>
    </source>
</evidence>
<dbReference type="EMBL" id="ACIL03000013">
    <property type="protein sequence ID" value="ESL02834.1"/>
    <property type="molecule type" value="Genomic_DNA"/>
</dbReference>
<dbReference type="Pfam" id="PF03780">
    <property type="entry name" value="Asp23"/>
    <property type="match status" value="1"/>
</dbReference>
<proteinExistence type="inferred from homology"/>
<protein>
    <recommendedName>
        <fullName evidence="4">Asp23/Gls24 family envelope stress response protein</fullName>
    </recommendedName>
</protein>
<dbReference type="STRING" id="592026.GCWU0000282_001704"/>
<evidence type="ECO:0000313" key="2">
    <source>
        <dbReference type="EMBL" id="ESL02834.1"/>
    </source>
</evidence>
<dbReference type="Proteomes" id="UP000018227">
    <property type="component" value="Unassembled WGS sequence"/>
</dbReference>
<reference evidence="2 3" key="1">
    <citation type="submission" date="2013-06" db="EMBL/GenBank/DDBJ databases">
        <authorList>
            <person name="Weinstock G."/>
            <person name="Sodergren E."/>
            <person name="Clifton S."/>
            <person name="Fulton L."/>
            <person name="Fulton B."/>
            <person name="Courtney L."/>
            <person name="Fronick C."/>
            <person name="Harrison M."/>
            <person name="Strong C."/>
            <person name="Farmer C."/>
            <person name="Delahaunty K."/>
            <person name="Markovic C."/>
            <person name="Hall O."/>
            <person name="Minx P."/>
            <person name="Tomlinson C."/>
            <person name="Mitreva M."/>
            <person name="Nelson J."/>
            <person name="Hou S."/>
            <person name="Wollam A."/>
            <person name="Pepin K.H."/>
            <person name="Johnson M."/>
            <person name="Bhonagiri V."/>
            <person name="Nash W.E."/>
            <person name="Warren W."/>
            <person name="Chinwalla A."/>
            <person name="Mardis E.R."/>
            <person name="Wilson R.K."/>
        </authorList>
    </citation>
    <scope>NUCLEOTIDE SEQUENCE [LARGE SCALE GENOMIC DNA]</scope>
    <source>
        <strain evidence="2 3">ATCC 51271</strain>
    </source>
</reference>
<gene>
    <name evidence="2" type="ORF">GCWU0000282_001704</name>
</gene>
<comment type="similarity">
    <text evidence="1">Belongs to the asp23 family.</text>
</comment>
<organism evidence="2 3">
    <name type="scientific">Catonella morbi ATCC 51271</name>
    <dbReference type="NCBI Taxonomy" id="592026"/>
    <lineage>
        <taxon>Bacteria</taxon>
        <taxon>Bacillati</taxon>
        <taxon>Bacillota</taxon>
        <taxon>Clostridia</taxon>
        <taxon>Lachnospirales</taxon>
        <taxon>Lachnospiraceae</taxon>
        <taxon>Catonella</taxon>
    </lineage>
</organism>
<keyword evidence="3" id="KW-1185">Reference proteome</keyword>
<accession>V2XKX9</accession>
<dbReference type="AlphaFoldDB" id="V2XKX9"/>
<dbReference type="eggNOG" id="COG1302">
    <property type="taxonomic scope" value="Bacteria"/>
</dbReference>
<evidence type="ECO:0000313" key="3">
    <source>
        <dbReference type="Proteomes" id="UP000018227"/>
    </source>
</evidence>
<dbReference type="HOGENOM" id="CLU_113198_2_2_9"/>
<sequence length="141" mass="15389">MGIILVVYTKHQHQCVLTWKRGFMKGYVNTNIGEVSINNDVIASYAGSAAIECFGIVGMASLSMISGLATLLKKDSLSKGVDILIENNEITVKLHIIVAYGVSISAVAENLIENVTYKVEEFTGMKVKNIYVYVEGVRVVD</sequence>
<comment type="caution">
    <text evidence="2">The sequence shown here is derived from an EMBL/GenBank/DDBJ whole genome shotgun (WGS) entry which is preliminary data.</text>
</comment>
<name>V2XKX9_9FIRM</name>
<dbReference type="PANTHER" id="PTHR34297:SF2">
    <property type="entry name" value="ASP23_GLS24 FAMILY ENVELOPE STRESS RESPONSE PROTEIN"/>
    <property type="match status" value="1"/>
</dbReference>
<evidence type="ECO:0008006" key="4">
    <source>
        <dbReference type="Google" id="ProtNLM"/>
    </source>
</evidence>